<evidence type="ECO:0000256" key="7">
    <source>
        <dbReference type="SAM" id="SignalP"/>
    </source>
</evidence>
<keyword evidence="4" id="KW-0442">Lipid degradation</keyword>
<evidence type="ECO:0000256" key="3">
    <source>
        <dbReference type="ARBA" id="ARBA00022801"/>
    </source>
</evidence>
<gene>
    <name evidence="9" type="ORF">CBR_g20059</name>
</gene>
<protein>
    <recommendedName>
        <fullName evidence="8">Partial AB-hydrolase lipase domain-containing protein</fullName>
    </recommendedName>
</protein>
<dbReference type="AlphaFoldDB" id="A0A388KZF2"/>
<evidence type="ECO:0000313" key="9">
    <source>
        <dbReference type="EMBL" id="GBG75429.1"/>
    </source>
</evidence>
<dbReference type="OrthoDB" id="9974421at2759"/>
<keyword evidence="3" id="KW-0378">Hydrolase</keyword>
<evidence type="ECO:0000256" key="6">
    <source>
        <dbReference type="ARBA" id="ARBA00023180"/>
    </source>
</evidence>
<name>A0A388KZF2_CHABU</name>
<evidence type="ECO:0000256" key="5">
    <source>
        <dbReference type="ARBA" id="ARBA00023098"/>
    </source>
</evidence>
<evidence type="ECO:0000256" key="2">
    <source>
        <dbReference type="ARBA" id="ARBA00022729"/>
    </source>
</evidence>
<dbReference type="OMA" id="WRMYNEI"/>
<dbReference type="GO" id="GO:0010029">
    <property type="term" value="P:regulation of seed germination"/>
    <property type="evidence" value="ECO:0007669"/>
    <property type="project" value="EnsemblPlants"/>
</dbReference>
<keyword evidence="2 7" id="KW-0732">Signal</keyword>
<evidence type="ECO:0000259" key="8">
    <source>
        <dbReference type="Pfam" id="PF04083"/>
    </source>
</evidence>
<feature type="chain" id="PRO_5017261614" description="Partial AB-hydrolase lipase domain-containing protein" evidence="7">
    <location>
        <begin position="25"/>
        <end position="464"/>
    </location>
</feature>
<dbReference type="GO" id="GO:0004806">
    <property type="term" value="F:triacylglycerol lipase activity"/>
    <property type="evidence" value="ECO:0007669"/>
    <property type="project" value="EnsemblPlants"/>
</dbReference>
<dbReference type="GO" id="GO:0009739">
    <property type="term" value="P:response to gibberellin"/>
    <property type="evidence" value="ECO:0007669"/>
    <property type="project" value="EnsemblPlants"/>
</dbReference>
<keyword evidence="5" id="KW-0443">Lipid metabolism</keyword>
<reference evidence="9 10" key="1">
    <citation type="journal article" date="2018" name="Cell">
        <title>The Chara Genome: Secondary Complexity and Implications for Plant Terrestrialization.</title>
        <authorList>
            <person name="Nishiyama T."/>
            <person name="Sakayama H."/>
            <person name="Vries J.D."/>
            <person name="Buschmann H."/>
            <person name="Saint-Marcoux D."/>
            <person name="Ullrich K.K."/>
            <person name="Haas F.B."/>
            <person name="Vanderstraeten L."/>
            <person name="Becker D."/>
            <person name="Lang D."/>
            <person name="Vosolsobe S."/>
            <person name="Rombauts S."/>
            <person name="Wilhelmsson P.K.I."/>
            <person name="Janitza P."/>
            <person name="Kern R."/>
            <person name="Heyl A."/>
            <person name="Rumpler F."/>
            <person name="Villalobos L.I.A.C."/>
            <person name="Clay J.M."/>
            <person name="Skokan R."/>
            <person name="Toyoda A."/>
            <person name="Suzuki Y."/>
            <person name="Kagoshima H."/>
            <person name="Schijlen E."/>
            <person name="Tajeshwar N."/>
            <person name="Catarino B."/>
            <person name="Hetherington A.J."/>
            <person name="Saltykova A."/>
            <person name="Bonnot C."/>
            <person name="Breuninger H."/>
            <person name="Symeonidi A."/>
            <person name="Radhakrishnan G.V."/>
            <person name="Van Nieuwerburgh F."/>
            <person name="Deforce D."/>
            <person name="Chang C."/>
            <person name="Karol K.G."/>
            <person name="Hedrich R."/>
            <person name="Ulvskov P."/>
            <person name="Glockner G."/>
            <person name="Delwiche C.F."/>
            <person name="Petrasek J."/>
            <person name="Van de Peer Y."/>
            <person name="Friml J."/>
            <person name="Beilby M."/>
            <person name="Dolan L."/>
            <person name="Kohara Y."/>
            <person name="Sugano S."/>
            <person name="Fujiyama A."/>
            <person name="Delaux P.-M."/>
            <person name="Quint M."/>
            <person name="TheiBen G."/>
            <person name="Hagemann M."/>
            <person name="Harholt J."/>
            <person name="Dunand C."/>
            <person name="Zachgo S."/>
            <person name="Langdale J."/>
            <person name="Maumus F."/>
            <person name="Straeten D.V.D."/>
            <person name="Gould S.B."/>
            <person name="Rensing S.A."/>
        </authorList>
    </citation>
    <scope>NUCLEOTIDE SEQUENCE [LARGE SCALE GENOMIC DNA]</scope>
    <source>
        <strain evidence="9 10">S276</strain>
    </source>
</reference>
<dbReference type="Pfam" id="PF04083">
    <property type="entry name" value="Abhydro_lipase"/>
    <property type="match status" value="1"/>
</dbReference>
<feature type="domain" description="Partial AB-hydrolase lipase" evidence="8">
    <location>
        <begin position="56"/>
        <end position="123"/>
    </location>
</feature>
<dbReference type="SUPFAM" id="SSF53474">
    <property type="entry name" value="alpha/beta-Hydrolases"/>
    <property type="match status" value="1"/>
</dbReference>
<evidence type="ECO:0000256" key="4">
    <source>
        <dbReference type="ARBA" id="ARBA00022963"/>
    </source>
</evidence>
<dbReference type="Proteomes" id="UP000265515">
    <property type="component" value="Unassembled WGS sequence"/>
</dbReference>
<organism evidence="9 10">
    <name type="scientific">Chara braunii</name>
    <name type="common">Braun's stonewort</name>
    <dbReference type="NCBI Taxonomy" id="69332"/>
    <lineage>
        <taxon>Eukaryota</taxon>
        <taxon>Viridiplantae</taxon>
        <taxon>Streptophyta</taxon>
        <taxon>Charophyceae</taxon>
        <taxon>Charales</taxon>
        <taxon>Characeae</taxon>
        <taxon>Chara</taxon>
    </lineage>
</organism>
<comment type="caution">
    <text evidence="9">The sequence shown here is derived from an EMBL/GenBank/DDBJ whole genome shotgun (WGS) entry which is preliminary data.</text>
</comment>
<evidence type="ECO:0000256" key="1">
    <source>
        <dbReference type="ARBA" id="ARBA00010701"/>
    </source>
</evidence>
<feature type="signal peptide" evidence="7">
    <location>
        <begin position="1"/>
        <end position="24"/>
    </location>
</feature>
<dbReference type="EMBL" id="BFEA01000224">
    <property type="protein sequence ID" value="GBG75429.1"/>
    <property type="molecule type" value="Genomic_DNA"/>
</dbReference>
<dbReference type="PANTHER" id="PTHR11005">
    <property type="entry name" value="LYSOSOMAL ACID LIPASE-RELATED"/>
    <property type="match status" value="1"/>
</dbReference>
<dbReference type="Gene3D" id="3.40.50.1820">
    <property type="entry name" value="alpha/beta hydrolase"/>
    <property type="match status" value="1"/>
</dbReference>
<accession>A0A388KZF2</accession>
<evidence type="ECO:0000313" key="10">
    <source>
        <dbReference type="Proteomes" id="UP000265515"/>
    </source>
</evidence>
<keyword evidence="6" id="KW-0325">Glycoprotein</keyword>
<dbReference type="InterPro" id="IPR029058">
    <property type="entry name" value="AB_hydrolase_fold"/>
</dbReference>
<dbReference type="STRING" id="69332.A0A388KZF2"/>
<dbReference type="FunFam" id="3.40.50.1820:FF:000057">
    <property type="entry name" value="Lipase"/>
    <property type="match status" value="1"/>
</dbReference>
<sequence>MSCSYVLILAQLLVVQLVVRPVRGSAVYTSSSDRVLGAGNRLPLRELSRSPLCEGLVQIYGYPCEEHEVTTDDGFILTLQRIPYGLKGADSGHGDGDMSKDRRRPPLLMQHGLFSGGESWLLSPPDENLAFRLVEQGYEVWIANGRTSRWSHGHAKWRPEDKEYWDWSWDEMALYDVPAMLRHIYTVRNGSKVTYLGHSQGTIMGLAAFSLRKITHMVEAAILLCPIAYLDHVSSAFVRVAASVYIDKLLMSAGLHEFNLRSEVGAELVGRVCDHKGVDCSDLLAAITGPNCCLNRTRTWFELHWSSEATSVRNLAHLSQMIRSGTFCRYNFGWFSNVRHYGYFYPPIYPLSNVPISLPMMLLFGGADSLADPYDVAHLMISLPQIPRLVYLSRYAHMDFIVGINGAEDFFDQIFDFLNHVQNGSYTAPTELPAEIAQLLGDRRLQNTISSRRSQQRTLLIQNG</sequence>
<keyword evidence="10" id="KW-1185">Reference proteome</keyword>
<dbReference type="GO" id="GO:0016042">
    <property type="term" value="P:lipid catabolic process"/>
    <property type="evidence" value="ECO:0007669"/>
    <property type="project" value="UniProtKB-KW"/>
</dbReference>
<proteinExistence type="inferred from homology"/>
<comment type="similarity">
    <text evidence="1">Belongs to the AB hydrolase superfamily. Lipase family.</text>
</comment>
<dbReference type="Gramene" id="GBG75429">
    <property type="protein sequence ID" value="GBG75429"/>
    <property type="gene ID" value="CBR_g20059"/>
</dbReference>
<dbReference type="InterPro" id="IPR006693">
    <property type="entry name" value="AB_hydrolase_lipase"/>
</dbReference>